<dbReference type="InterPro" id="IPR051268">
    <property type="entry name" value="Type-I_R_enzyme_R_subunit"/>
</dbReference>
<evidence type="ECO:0000256" key="6">
    <source>
        <dbReference type="ARBA" id="ARBA00022747"/>
    </source>
</evidence>
<dbReference type="RefSeq" id="WP_223288000.1">
    <property type="nucleotide sequence ID" value="NZ_CP140255.1"/>
</dbReference>
<evidence type="ECO:0000256" key="11">
    <source>
        <dbReference type="SAM" id="MobiDB-lite"/>
    </source>
</evidence>
<keyword evidence="4" id="KW-0540">Nuclease</keyword>
<feature type="compositionally biased region" description="Basic and acidic residues" evidence="11">
    <location>
        <begin position="434"/>
        <end position="449"/>
    </location>
</feature>
<sequence length="1134" mass="127002">MAGPEYTGVEKPFIDQLVGQGWQFLAGSVDDPAVTHRESFAQVVMEPLLRERLRGINLRDGEPWLDDSRLDQAVSAITRLPASKVMEANKLATELLLGGLPVEGLEGWDGGRGQSLHYIDWATPVNNVFTVVNQFKVKCPPGHDSGKGHVIPDLVMFVNGIPLVVVECKNRTVPEGISQAVDQLRRYHDQRHLDVEVEEHEGAPALFATSQFLVASNFDEARAGTIGAGFAHYLSWKTVAPQREVEVAIDLGVADLSAQQCLVAGMLNRDNLLDIVRHYTLFMNLGGQEIKLVCRYPQFRGVTRAIERLKSGKTRREDGESDRRGGIVWHTQGSGKSLSMVFLVRKLRSDPSLRRFKVVVITDRKDLQSQLSATAELTGESVEKASNTATLKKLLARDGPGLVFGTVQKYRDQTLPDADTNDDAEEEAEAGSYEGDHHGLDDGRRDAAEPGRAGTTPRKPTLSEPFEVLNESEDILILVDEAHRTQAGDLHANMMRALPNAARIGFTGTPIIMGDKKRTHDIFGEYIDRYTIKEAEQDGATVPILYEGRTAKGAIKDGASLDGLFEDLFREHTKGELEVIKKKYATKGQIFEAPMLIQEKAQDMLRHYVTHILPNGYKAQLVAYSRRAALRYYEALEQAKAELLEDAMALTPEDKALDDTQLLIRPPRVKAAIQAWRYREILRQLEFAVVFSSGNNDDSAWAKWSDRTAVERHIKRFKKPLPPLSSEAAKNRQEQDPQKYDPLAFLIVKSMLLTGFDAPIEGVMYLDRSIREAELLQAIARVNRTGHGKTHGIVVDYFGVANHLKEALAAYSDEDIDGALMSLKDEIPLLRDRHLRVIDVLRGQGVDSLADTEEAVQALADERLRAEFVVKLKEFNRTLDDVLPRPEGLEFVNDAKQLAYLHALARNRYKDTPELGRDIGNKVRKLIDDYVISLGIDPRIPPVQLTDAEFDAHIGRQVGDRAKASEMEHAIRSHVRKYLDEDPVKYGRLSERLADLLQQLDGQWDEQVEALRGLIQQLRDGARVEGEDIPDIPAHAEPFWRELMVSAGFEVNQMDDGTARQLLTTTEELVMLIQEEISIPDFWKPSHIPDQERLKQHLFTRLMMGGLVPTSEVEAVAERLFDLARSNQAKLVDA</sequence>
<keyword evidence="7 13" id="KW-0255">Endonuclease</keyword>
<protein>
    <recommendedName>
        <fullName evidence="3">type I site-specific deoxyribonuclease</fullName>
        <ecNumber evidence="3">3.1.21.3</ecNumber>
    </recommendedName>
</protein>
<dbReference type="Pfam" id="PF04313">
    <property type="entry name" value="HSDR_N"/>
    <property type="match status" value="1"/>
</dbReference>
<dbReference type="CDD" id="cd18030">
    <property type="entry name" value="DEXHc_RE_I_HsdR"/>
    <property type="match status" value="1"/>
</dbReference>
<dbReference type="Proteomes" id="UP001324794">
    <property type="component" value="Chromosome"/>
</dbReference>
<proteinExistence type="inferred from homology"/>
<reference evidence="13 14" key="1">
    <citation type="submission" date="2023-11" db="EMBL/GenBank/DDBJ databases">
        <title>MicrobeMod: A computational toolkit for identifying prokaryotic methylation and restriction-modification with nanopore sequencing.</title>
        <authorList>
            <person name="Crits-Christoph A."/>
            <person name="Kang S.C."/>
            <person name="Lee H."/>
            <person name="Ostrov N."/>
        </authorList>
    </citation>
    <scope>NUCLEOTIDE SEQUENCE [LARGE SCALE GENOMIC DNA]</scope>
    <source>
        <strain evidence="13 14">ATCC BAA-805</strain>
    </source>
</reference>
<dbReference type="EC" id="3.1.21.3" evidence="3"/>
<dbReference type="CDD" id="cd18800">
    <property type="entry name" value="SF2_C_EcoR124I-like"/>
    <property type="match status" value="1"/>
</dbReference>
<comment type="catalytic activity">
    <reaction evidence="1">
        <text>Endonucleolytic cleavage of DNA to give random double-stranded fragments with terminal 5'-phosphates, ATP is simultaneously hydrolyzed.</text>
        <dbReference type="EC" id="3.1.21.3"/>
    </reaction>
</comment>
<dbReference type="SMART" id="SM00487">
    <property type="entry name" value="DEXDc"/>
    <property type="match status" value="1"/>
</dbReference>
<name>A0ABZ0YJ66_9GAMM</name>
<dbReference type="SUPFAM" id="SSF52540">
    <property type="entry name" value="P-loop containing nucleoside triphosphate hydrolases"/>
    <property type="match status" value="1"/>
</dbReference>
<dbReference type="Pfam" id="PF18766">
    <property type="entry name" value="SWI2_SNF2"/>
    <property type="match status" value="1"/>
</dbReference>
<gene>
    <name evidence="13" type="ORF">SR894_14820</name>
</gene>
<keyword evidence="8 13" id="KW-0378">Hydrolase</keyword>
<dbReference type="PANTHER" id="PTHR30195">
    <property type="entry name" value="TYPE I SITE-SPECIFIC DEOXYRIBONUCLEASE PROTEIN SUBUNIT M AND R"/>
    <property type="match status" value="1"/>
</dbReference>
<organism evidence="13 14">
    <name type="scientific">Vreelandella neptunia</name>
    <dbReference type="NCBI Taxonomy" id="115551"/>
    <lineage>
        <taxon>Bacteria</taxon>
        <taxon>Pseudomonadati</taxon>
        <taxon>Pseudomonadota</taxon>
        <taxon>Gammaproteobacteria</taxon>
        <taxon>Oceanospirillales</taxon>
        <taxon>Halomonadaceae</taxon>
        <taxon>Vreelandella</taxon>
    </lineage>
</organism>
<dbReference type="GO" id="GO:0009035">
    <property type="term" value="F:type I site-specific deoxyribonuclease activity"/>
    <property type="evidence" value="ECO:0007669"/>
    <property type="project" value="UniProtKB-EC"/>
</dbReference>
<evidence type="ECO:0000256" key="1">
    <source>
        <dbReference type="ARBA" id="ARBA00000851"/>
    </source>
</evidence>
<dbReference type="PANTHER" id="PTHR30195:SF15">
    <property type="entry name" value="TYPE I RESTRICTION ENZYME HINDI ENDONUCLEASE SUBUNIT"/>
    <property type="match status" value="1"/>
</dbReference>
<dbReference type="InterPro" id="IPR055180">
    <property type="entry name" value="HsdR_RecA-like_helicase_dom_2"/>
</dbReference>
<dbReference type="PROSITE" id="PS51192">
    <property type="entry name" value="HELICASE_ATP_BIND_1"/>
    <property type="match status" value="1"/>
</dbReference>
<dbReference type="EMBL" id="CP140255">
    <property type="protein sequence ID" value="WQH11426.1"/>
    <property type="molecule type" value="Genomic_DNA"/>
</dbReference>
<dbReference type="InterPro" id="IPR027417">
    <property type="entry name" value="P-loop_NTPase"/>
</dbReference>
<keyword evidence="9" id="KW-0067">ATP-binding</keyword>
<dbReference type="CDD" id="cd22332">
    <property type="entry name" value="HsdR_N"/>
    <property type="match status" value="1"/>
</dbReference>
<evidence type="ECO:0000256" key="4">
    <source>
        <dbReference type="ARBA" id="ARBA00022722"/>
    </source>
</evidence>
<feature type="region of interest" description="Disordered" evidence="11">
    <location>
        <begin position="413"/>
        <end position="463"/>
    </location>
</feature>
<dbReference type="Gene3D" id="3.90.1570.50">
    <property type="match status" value="1"/>
</dbReference>
<accession>A0ABZ0YJ66</accession>
<evidence type="ECO:0000313" key="13">
    <source>
        <dbReference type="EMBL" id="WQH11426.1"/>
    </source>
</evidence>
<keyword evidence="10" id="KW-0238">DNA-binding</keyword>
<evidence type="ECO:0000256" key="5">
    <source>
        <dbReference type="ARBA" id="ARBA00022741"/>
    </source>
</evidence>
<dbReference type="InterPro" id="IPR014001">
    <property type="entry name" value="Helicase_ATP-bd"/>
</dbReference>
<keyword evidence="5" id="KW-0547">Nucleotide-binding</keyword>
<feature type="compositionally biased region" description="Acidic residues" evidence="11">
    <location>
        <begin position="419"/>
        <end position="429"/>
    </location>
</feature>
<evidence type="ECO:0000256" key="2">
    <source>
        <dbReference type="ARBA" id="ARBA00008598"/>
    </source>
</evidence>
<dbReference type="Gene3D" id="3.40.50.300">
    <property type="entry name" value="P-loop containing nucleotide triphosphate hydrolases"/>
    <property type="match status" value="3"/>
</dbReference>
<evidence type="ECO:0000313" key="14">
    <source>
        <dbReference type="Proteomes" id="UP001324794"/>
    </source>
</evidence>
<evidence type="ECO:0000256" key="10">
    <source>
        <dbReference type="ARBA" id="ARBA00023125"/>
    </source>
</evidence>
<dbReference type="InterPro" id="IPR007409">
    <property type="entry name" value="Restrct_endonuc_type1_HsdR_N"/>
</dbReference>
<evidence type="ECO:0000259" key="12">
    <source>
        <dbReference type="PROSITE" id="PS51192"/>
    </source>
</evidence>
<feature type="domain" description="Helicase ATP-binding" evidence="12">
    <location>
        <begin position="317"/>
        <end position="511"/>
    </location>
</feature>
<dbReference type="InterPro" id="IPR040980">
    <property type="entry name" value="SWI2_SNF2"/>
</dbReference>
<keyword evidence="14" id="KW-1185">Reference proteome</keyword>
<evidence type="ECO:0000256" key="3">
    <source>
        <dbReference type="ARBA" id="ARBA00012654"/>
    </source>
</evidence>
<keyword evidence="6" id="KW-0680">Restriction system</keyword>
<evidence type="ECO:0000256" key="8">
    <source>
        <dbReference type="ARBA" id="ARBA00022801"/>
    </source>
</evidence>
<dbReference type="Pfam" id="PF22679">
    <property type="entry name" value="T1R_D3-like"/>
    <property type="match status" value="1"/>
</dbReference>
<comment type="similarity">
    <text evidence="2">Belongs to the HsdR family.</text>
</comment>
<evidence type="ECO:0000256" key="9">
    <source>
        <dbReference type="ARBA" id="ARBA00022840"/>
    </source>
</evidence>
<evidence type="ECO:0000256" key="7">
    <source>
        <dbReference type="ARBA" id="ARBA00022759"/>
    </source>
</evidence>